<dbReference type="PANTHER" id="PTHR12283:SF6">
    <property type="entry name" value="GLUTAMINYL-PEPTIDE CYCLOTRANSFERASE-RELATED"/>
    <property type="match status" value="1"/>
</dbReference>
<dbReference type="GO" id="GO:0016603">
    <property type="term" value="F:glutaminyl-peptide cyclotransferase activity"/>
    <property type="evidence" value="ECO:0007669"/>
    <property type="project" value="UniProtKB-EC"/>
</dbReference>
<sequence>MLSYTRLLFLAYPLFLTQSFAQLSTRQRAFQFYSLNGSAKVEICGLTNTERFRNVLSPMLVPRTVGSDNHKRVAMNCQKEFMKEFEGWGYELYRSVFQYIKQILDDLGFRVQWDRFGDHTPYGLKTFRNLIATYHLNAPRRLVLACHYDSKIMPEGEFIGATDSAVPCTMLLDIAMTLTPYLRRHTNPHVTLQLVFFDGEEAFVNWGPTDSIYGARHLVNVWGNTWYPKSVGSSFDIVKELDRIDVLVLLDLLGAANPVIRNTFGHRANDLFNSFPQIEVELKNSGCLHSLPTIFDSKLSYAQVEDDHIPFVKQGVPVIHLIPLPFPPVWHKLTDNADALHYPTIDNLVSIIRVFVAQYLNLFK</sequence>
<keyword evidence="11" id="KW-0012">Acyltransferase</keyword>
<dbReference type="OrthoDB" id="3907302at2759"/>
<feature type="domain" description="Peptidase M28" evidence="13">
    <location>
        <begin position="129"/>
        <end position="355"/>
    </location>
</feature>
<proteinExistence type="inferred from homology"/>
<keyword evidence="7" id="KW-0808">Transferase</keyword>
<evidence type="ECO:0000256" key="10">
    <source>
        <dbReference type="ARBA" id="ARBA00023157"/>
    </source>
</evidence>
<evidence type="ECO:0000313" key="14">
    <source>
        <dbReference type="EMBL" id="VDD95524.1"/>
    </source>
</evidence>
<comment type="catalytic activity">
    <reaction evidence="1">
        <text>N-terminal L-glutaminyl-[peptide] = N-terminal 5-oxo-L-prolyl-[peptide] + NH4(+)</text>
        <dbReference type="Rhea" id="RHEA:23652"/>
        <dbReference type="Rhea" id="RHEA-COMP:11736"/>
        <dbReference type="Rhea" id="RHEA-COMP:11846"/>
        <dbReference type="ChEBI" id="CHEBI:28938"/>
        <dbReference type="ChEBI" id="CHEBI:64722"/>
        <dbReference type="ChEBI" id="CHEBI:87215"/>
        <dbReference type="EC" id="2.3.2.5"/>
    </reaction>
</comment>
<dbReference type="InterPro" id="IPR040234">
    <property type="entry name" value="QC/QCL"/>
</dbReference>
<accession>A0A0N4VJC8</accession>
<feature type="chain" id="PRO_5043123019" description="Glutaminyl-peptide cyclotransferase" evidence="12">
    <location>
        <begin position="22"/>
        <end position="364"/>
    </location>
</feature>
<keyword evidence="9" id="KW-0862">Zinc</keyword>
<comment type="subcellular location">
    <subcellularLocation>
        <location evidence="2">Secreted</location>
    </subcellularLocation>
</comment>
<keyword evidence="10" id="KW-1015">Disulfide bond</keyword>
<evidence type="ECO:0000256" key="9">
    <source>
        <dbReference type="ARBA" id="ARBA00022833"/>
    </source>
</evidence>
<gene>
    <name evidence="14" type="ORF">EVEC_LOCUS10275</name>
</gene>
<evidence type="ECO:0000256" key="1">
    <source>
        <dbReference type="ARBA" id="ARBA00000001"/>
    </source>
</evidence>
<evidence type="ECO:0000256" key="3">
    <source>
        <dbReference type="ARBA" id="ARBA00006014"/>
    </source>
</evidence>
<comment type="similarity">
    <text evidence="3">Belongs to the glutaminyl-peptide cyclotransferase family.</text>
</comment>
<dbReference type="EC" id="2.3.2.5" evidence="4"/>
<dbReference type="Proteomes" id="UP000274131">
    <property type="component" value="Unassembled WGS sequence"/>
</dbReference>
<evidence type="ECO:0000313" key="15">
    <source>
        <dbReference type="Proteomes" id="UP000274131"/>
    </source>
</evidence>
<name>A0A0N4VJC8_ENTVE</name>
<evidence type="ECO:0000256" key="11">
    <source>
        <dbReference type="ARBA" id="ARBA00023315"/>
    </source>
</evidence>
<dbReference type="WBParaSite" id="EVEC_0001094901-mRNA-1">
    <property type="protein sequence ID" value="EVEC_0001094901-mRNA-1"/>
    <property type="gene ID" value="EVEC_0001094901"/>
</dbReference>
<evidence type="ECO:0000256" key="7">
    <source>
        <dbReference type="ARBA" id="ARBA00022679"/>
    </source>
</evidence>
<dbReference type="GO" id="GO:0008270">
    <property type="term" value="F:zinc ion binding"/>
    <property type="evidence" value="ECO:0007669"/>
    <property type="project" value="TreeGrafter"/>
</dbReference>
<dbReference type="PANTHER" id="PTHR12283">
    <property type="entry name" value="GLUTAMINYL-PEPTIDE CYCLOTRANSFERASE"/>
    <property type="match status" value="1"/>
</dbReference>
<evidence type="ECO:0000256" key="12">
    <source>
        <dbReference type="SAM" id="SignalP"/>
    </source>
</evidence>
<dbReference type="EMBL" id="UXUI01010694">
    <property type="protein sequence ID" value="VDD95524.1"/>
    <property type="molecule type" value="Genomic_DNA"/>
</dbReference>
<dbReference type="SUPFAM" id="SSF53187">
    <property type="entry name" value="Zn-dependent exopeptidases"/>
    <property type="match status" value="1"/>
</dbReference>
<organism evidence="16">
    <name type="scientific">Enterobius vermicularis</name>
    <name type="common">Human pinworm</name>
    <dbReference type="NCBI Taxonomy" id="51028"/>
    <lineage>
        <taxon>Eukaryota</taxon>
        <taxon>Metazoa</taxon>
        <taxon>Ecdysozoa</taxon>
        <taxon>Nematoda</taxon>
        <taxon>Chromadorea</taxon>
        <taxon>Rhabditida</taxon>
        <taxon>Spirurina</taxon>
        <taxon>Oxyuridomorpha</taxon>
        <taxon>Oxyuroidea</taxon>
        <taxon>Oxyuridae</taxon>
        <taxon>Enterobius</taxon>
    </lineage>
</organism>
<dbReference type="AlphaFoldDB" id="A0A0N4VJC8"/>
<dbReference type="Pfam" id="PF04389">
    <property type="entry name" value="Peptidase_M28"/>
    <property type="match status" value="1"/>
</dbReference>
<protein>
    <recommendedName>
        <fullName evidence="5">Glutaminyl-peptide cyclotransferase</fullName>
        <ecNumber evidence="4">2.3.2.5</ecNumber>
    </recommendedName>
</protein>
<evidence type="ECO:0000256" key="8">
    <source>
        <dbReference type="ARBA" id="ARBA00022723"/>
    </source>
</evidence>
<reference evidence="16" key="1">
    <citation type="submission" date="2017-02" db="UniProtKB">
        <authorList>
            <consortium name="WormBaseParasite"/>
        </authorList>
    </citation>
    <scope>IDENTIFICATION</scope>
</reference>
<dbReference type="FunFam" id="3.40.630.10:FF:000029">
    <property type="entry name" value="Glutaminyl-peptide cyclotransferase"/>
    <property type="match status" value="1"/>
</dbReference>
<keyword evidence="12" id="KW-0732">Signal</keyword>
<feature type="signal peptide" evidence="12">
    <location>
        <begin position="1"/>
        <end position="21"/>
    </location>
</feature>
<evidence type="ECO:0000259" key="13">
    <source>
        <dbReference type="Pfam" id="PF04389"/>
    </source>
</evidence>
<dbReference type="STRING" id="51028.A0A0N4VJC8"/>
<evidence type="ECO:0000256" key="5">
    <source>
        <dbReference type="ARBA" id="ARBA00016861"/>
    </source>
</evidence>
<evidence type="ECO:0000256" key="4">
    <source>
        <dbReference type="ARBA" id="ARBA00012012"/>
    </source>
</evidence>
<reference evidence="14 15" key="2">
    <citation type="submission" date="2018-10" db="EMBL/GenBank/DDBJ databases">
        <authorList>
            <consortium name="Pathogen Informatics"/>
        </authorList>
    </citation>
    <scope>NUCLEOTIDE SEQUENCE [LARGE SCALE GENOMIC DNA]</scope>
</reference>
<evidence type="ECO:0000256" key="2">
    <source>
        <dbReference type="ARBA" id="ARBA00004613"/>
    </source>
</evidence>
<evidence type="ECO:0000313" key="16">
    <source>
        <dbReference type="WBParaSite" id="EVEC_0001094901-mRNA-1"/>
    </source>
</evidence>
<dbReference type="InterPro" id="IPR007484">
    <property type="entry name" value="Peptidase_M28"/>
</dbReference>
<keyword evidence="15" id="KW-1185">Reference proteome</keyword>
<evidence type="ECO:0000256" key="6">
    <source>
        <dbReference type="ARBA" id="ARBA00022525"/>
    </source>
</evidence>
<keyword evidence="6" id="KW-0964">Secreted</keyword>
<keyword evidence="8" id="KW-0479">Metal-binding</keyword>
<dbReference type="GO" id="GO:0005576">
    <property type="term" value="C:extracellular region"/>
    <property type="evidence" value="ECO:0007669"/>
    <property type="project" value="UniProtKB-SubCell"/>
</dbReference>
<dbReference type="Gene3D" id="3.40.630.10">
    <property type="entry name" value="Zn peptidases"/>
    <property type="match status" value="1"/>
</dbReference>